<reference evidence="7 8" key="1">
    <citation type="submission" date="2016-01" db="EMBL/GenBank/DDBJ databases">
        <title>Genome Sequences of Twelve Sporeforming Bacillus Species Isolated from Foods.</title>
        <authorList>
            <person name="Berendsen E.M."/>
            <person name="Wells-Bennik M.H."/>
            <person name="Krawcyk A.O."/>
            <person name="De Jong A."/>
            <person name="Holsappel S."/>
            <person name="Eijlander R.T."/>
            <person name="Kuipers O.P."/>
        </authorList>
    </citation>
    <scope>NUCLEOTIDE SEQUENCE [LARGE SCALE GENOMIC DNA]</scope>
    <source>
        <strain evidence="7 8">B4102</strain>
    </source>
</reference>
<evidence type="ECO:0000313" key="8">
    <source>
        <dbReference type="Proteomes" id="UP000075666"/>
    </source>
</evidence>
<evidence type="ECO:0000256" key="1">
    <source>
        <dbReference type="ARBA" id="ARBA00004141"/>
    </source>
</evidence>
<dbReference type="Proteomes" id="UP000075666">
    <property type="component" value="Unassembled WGS sequence"/>
</dbReference>
<dbReference type="EMBL" id="LQYN01000029">
    <property type="protein sequence ID" value="KYD08568.1"/>
    <property type="molecule type" value="Genomic_DNA"/>
</dbReference>
<dbReference type="RefSeq" id="WP_066229356.1">
    <property type="nucleotide sequence ID" value="NZ_LQYN01000029.1"/>
</dbReference>
<sequence length="429" mass="46443">MKTTISAIQWMAFMIAGAIAAPIAIADLYHLNPVETSAFVERTIFVLGIAGLLQGIIGHRLPISEGPAGLWWGVFTIYAGFVGTLYTSNIETLRELSGGLMLSGVFFIILSAFGLIQKLAKLFTPTVTFIYLFLLILQLSGSFMKGMLGLTDGVHVIQPITALLCFIIIILTFYLGQIKIQWIKQFSIMLGMIFGWILFIIFGLSPSVLKSRHWFSFPDILSFGFPKLDSGIIVTSFFITILLVTNMIASIRVMEEVLKKDHKQANRFKQAGIISGINQFAGGIFSSIGSVPISGSAGFVSQTGIKALKPFILGSLFVTVISLLPPLMNIMAALPAPVGYSVTFVIFTKMVGIALSEIEKANDLKITYTSAGIGFLIGVGVMFLPAGATEGLPVVIASLINNGLILGTITAVVTEQYLLWKKRKEVSSH</sequence>
<dbReference type="PATRIC" id="fig|46224.3.peg.2139"/>
<gene>
    <name evidence="7" type="ORF">B4102_0648</name>
</gene>
<keyword evidence="6" id="KW-0472">Membrane</keyword>
<keyword evidence="4" id="KW-0812">Transmembrane</keyword>
<dbReference type="GO" id="GO:0005886">
    <property type="term" value="C:plasma membrane"/>
    <property type="evidence" value="ECO:0007669"/>
    <property type="project" value="TreeGrafter"/>
</dbReference>
<keyword evidence="5" id="KW-1133">Transmembrane helix</keyword>
<dbReference type="PANTHER" id="PTHR42810:SF1">
    <property type="entry name" value="PURINE PERMEASE YWDJ-RELATED"/>
    <property type="match status" value="1"/>
</dbReference>
<evidence type="ECO:0000256" key="6">
    <source>
        <dbReference type="ARBA" id="ARBA00023136"/>
    </source>
</evidence>
<dbReference type="STRING" id="46224.B4102_0648"/>
<accession>A0A150L8A7</accession>
<protein>
    <submittedName>
        <fullName evidence="7">Uncharacterized protein</fullName>
    </submittedName>
</protein>
<dbReference type="InterPro" id="IPR006043">
    <property type="entry name" value="NCS2"/>
</dbReference>
<keyword evidence="3" id="KW-0813">Transport</keyword>
<evidence type="ECO:0000256" key="3">
    <source>
        <dbReference type="ARBA" id="ARBA00022448"/>
    </source>
</evidence>
<organism evidence="7 8">
    <name type="scientific">Heyndrickxia sporothermodurans</name>
    <dbReference type="NCBI Taxonomy" id="46224"/>
    <lineage>
        <taxon>Bacteria</taxon>
        <taxon>Bacillati</taxon>
        <taxon>Bacillota</taxon>
        <taxon>Bacilli</taxon>
        <taxon>Bacillales</taxon>
        <taxon>Bacillaceae</taxon>
        <taxon>Heyndrickxia</taxon>
    </lineage>
</organism>
<dbReference type="GeneID" id="62498565"/>
<proteinExistence type="inferred from homology"/>
<comment type="subcellular location">
    <subcellularLocation>
        <location evidence="1">Membrane</location>
        <topology evidence="1">Multi-pass membrane protein</topology>
    </subcellularLocation>
</comment>
<keyword evidence="8" id="KW-1185">Reference proteome</keyword>
<dbReference type="PANTHER" id="PTHR42810">
    <property type="entry name" value="PURINE PERMEASE C1399.01C-RELATED"/>
    <property type="match status" value="1"/>
</dbReference>
<evidence type="ECO:0000256" key="5">
    <source>
        <dbReference type="ARBA" id="ARBA00022989"/>
    </source>
</evidence>
<evidence type="ECO:0000256" key="4">
    <source>
        <dbReference type="ARBA" id="ARBA00022692"/>
    </source>
</evidence>
<evidence type="ECO:0000313" key="7">
    <source>
        <dbReference type="EMBL" id="KYD08568.1"/>
    </source>
</evidence>
<evidence type="ECO:0000256" key="2">
    <source>
        <dbReference type="ARBA" id="ARBA00008821"/>
    </source>
</evidence>
<dbReference type="GO" id="GO:0042907">
    <property type="term" value="F:xanthine transmembrane transporter activity"/>
    <property type="evidence" value="ECO:0007669"/>
    <property type="project" value="TreeGrafter"/>
</dbReference>
<comment type="caution">
    <text evidence="7">The sequence shown here is derived from an EMBL/GenBank/DDBJ whole genome shotgun (WGS) entry which is preliminary data.</text>
</comment>
<dbReference type="AlphaFoldDB" id="A0A150L8A7"/>
<dbReference type="OrthoDB" id="5597247at2"/>
<name>A0A150L8A7_9BACI</name>
<dbReference type="NCBIfam" id="NF037981">
    <property type="entry name" value="NCS2_1"/>
    <property type="match status" value="1"/>
</dbReference>
<dbReference type="Pfam" id="PF00860">
    <property type="entry name" value="Xan_ur_permease"/>
    <property type="match status" value="1"/>
</dbReference>
<comment type="similarity">
    <text evidence="2">Belongs to the nucleobase:cation symporter-2 (NCS2) (TC 2.A.40) family.</text>
</comment>